<reference evidence="6 7" key="1">
    <citation type="submission" date="2021-07" db="EMBL/GenBank/DDBJ databases">
        <title>Genomic diversity and antimicrobial resistance of Prevotella spp. isolated from chronic lung disease airways.</title>
        <authorList>
            <person name="Webb K.A."/>
            <person name="Olagoke O.S."/>
            <person name="Baird T."/>
            <person name="Neill J."/>
            <person name="Pham A."/>
            <person name="Wells T.J."/>
            <person name="Ramsay K.A."/>
            <person name="Bell S.C."/>
            <person name="Sarovich D.S."/>
            <person name="Price E.P."/>
        </authorList>
    </citation>
    <scope>NUCLEOTIDE SEQUENCE [LARGE SCALE GENOMIC DNA]</scope>
    <source>
        <strain evidence="6 7">SCHI0011.S.12</strain>
    </source>
</reference>
<name>A0ABS6YD27_9BACT</name>
<sequence>MLLFRSISTLSLLTYCAIALGNGVYSSVEATDSTKHKRKKVVKKTTYSTKKLKSESFDKRFIAAPLDILRGKVAGVNIAHSGAERLAMLNSVRVRGTTSVTAGNDPLVIIDGVSSDLSSLSTIYPADIASFTILKNASETAIYGSRGASGVILVTTKKGAAGKFKISYDTNIGVEHTTSEIEVLNGSQYISTGKALNQFAIDGGYNTNFQKEITRVGFIQNHHLAFSGGVDESNYRASVSYSGHEMVVKNNNYNNLTAKFDLNQKAFDNVLTVNLGVFGSSTSVKNLADIRKLIYSSIAQNPTYPAHRNASGNWDLNSGASQIPPPLAYNSVQDHENGVSVITHINFDVAVAQPLHLKLFSSYAFNSLEHNQYFPVATEAQGKAYRQERKTEDWLINFAAQFHQKWGEHVLDLEAQTEYQKSTRTAFNTTVKGFMNDEWGYNNLGAGSIHPQEGTFSSYASPSLLSFLVTSKYKLLNTYTLSATLRADGSSLVAPKNRWGFFPSVALEWDIKREPWLRYNRVINALTLKTSYGMSGNLGGIQSYNAQFAQLPAGVVPYLGVPTITLGHLKNINPDLKWENKNSFNIGIETALWQNRLVFTAEYYYSKTRNMLYNYRVSVPPFVYNTLLANIGSMSNSGFELGMGFTPIATKDLSLNINLNVAFQKNKLLSLSGTYRGENLSSPNITPIASLDGAGFHGGQNNIVYQIVGQPLGVFYLPHSKGFTTNQDGSKRYNIVDLDNNNEINIEDGGDRYIAGQAIPKATLGSNISIRYKNWDASLQMNGAFGHKIYNATALSMMNMSSFPDYNVMRKAPELKIKDQRATDYWLEKGDYLNFDYLTLGYNFDVKSKFISALRLSLSVNNLATITSYSGVSPMINSFIVSKTLGIEDKNTYPTYRSYSISVGIQF</sequence>
<gene>
    <name evidence="6" type="ORF">KZO38_06825</name>
</gene>
<feature type="signal peptide" evidence="3">
    <location>
        <begin position="1"/>
        <end position="21"/>
    </location>
</feature>
<dbReference type="EMBL" id="JAHXCT010000004">
    <property type="protein sequence ID" value="MBW4769475.1"/>
    <property type="molecule type" value="Genomic_DNA"/>
</dbReference>
<feature type="domain" description="TonB-dependent receptor plug" evidence="5">
    <location>
        <begin position="43"/>
        <end position="151"/>
    </location>
</feature>
<proteinExistence type="inferred from homology"/>
<comment type="caution">
    <text evidence="6">The sequence shown here is derived from an EMBL/GenBank/DDBJ whole genome shotgun (WGS) entry which is preliminary data.</text>
</comment>
<keyword evidence="1" id="KW-1134">Transmembrane beta strand</keyword>
<comment type="subcellular location">
    <subcellularLocation>
        <location evidence="1">Cell outer membrane</location>
        <topology evidence="1">Multi-pass membrane protein</topology>
    </subcellularLocation>
</comment>
<feature type="chain" id="PRO_5047173469" evidence="3">
    <location>
        <begin position="22"/>
        <end position="907"/>
    </location>
</feature>
<evidence type="ECO:0000256" key="3">
    <source>
        <dbReference type="SAM" id="SignalP"/>
    </source>
</evidence>
<dbReference type="Pfam" id="PF00593">
    <property type="entry name" value="TonB_dep_Rec_b-barrel"/>
    <property type="match status" value="1"/>
</dbReference>
<keyword evidence="7" id="KW-1185">Reference proteome</keyword>
<organism evidence="6 7">
    <name type="scientific">Hoylesella nanceiensis</name>
    <dbReference type="NCBI Taxonomy" id="425941"/>
    <lineage>
        <taxon>Bacteria</taxon>
        <taxon>Pseudomonadati</taxon>
        <taxon>Bacteroidota</taxon>
        <taxon>Bacteroidia</taxon>
        <taxon>Bacteroidales</taxon>
        <taxon>Prevotellaceae</taxon>
        <taxon>Hoylesella</taxon>
    </lineage>
</organism>
<dbReference type="InterPro" id="IPR000531">
    <property type="entry name" value="Beta-barrel_TonB"/>
</dbReference>
<dbReference type="NCBIfam" id="TIGR04056">
    <property type="entry name" value="OMP_RagA_SusC"/>
    <property type="match status" value="1"/>
</dbReference>
<evidence type="ECO:0000259" key="4">
    <source>
        <dbReference type="Pfam" id="PF00593"/>
    </source>
</evidence>
<keyword evidence="1" id="KW-0812">Transmembrane</keyword>
<keyword evidence="1" id="KW-0998">Cell outer membrane</keyword>
<feature type="domain" description="TonB-dependent receptor-like beta-barrel" evidence="4">
    <location>
        <begin position="304"/>
        <end position="738"/>
    </location>
</feature>
<dbReference type="InterPro" id="IPR023997">
    <property type="entry name" value="TonB-dep_OMP_SusC/RagA_CS"/>
</dbReference>
<keyword evidence="1 2" id="KW-0472">Membrane</keyword>
<keyword evidence="1" id="KW-0813">Transport</keyword>
<dbReference type="InterPro" id="IPR012910">
    <property type="entry name" value="Plug_dom"/>
</dbReference>
<dbReference type="InterPro" id="IPR039426">
    <property type="entry name" value="TonB-dep_rcpt-like"/>
</dbReference>
<evidence type="ECO:0000259" key="5">
    <source>
        <dbReference type="Pfam" id="PF07715"/>
    </source>
</evidence>
<protein>
    <submittedName>
        <fullName evidence="6">SusC/RagA family TonB-linked outer membrane protein</fullName>
    </submittedName>
</protein>
<dbReference type="Proteomes" id="UP000788426">
    <property type="component" value="Unassembled WGS sequence"/>
</dbReference>
<dbReference type="Pfam" id="PF07715">
    <property type="entry name" value="Plug"/>
    <property type="match status" value="1"/>
</dbReference>
<comment type="similarity">
    <text evidence="1 2">Belongs to the TonB-dependent receptor family.</text>
</comment>
<dbReference type="PROSITE" id="PS52016">
    <property type="entry name" value="TONB_DEPENDENT_REC_3"/>
    <property type="match status" value="1"/>
</dbReference>
<keyword evidence="2" id="KW-0798">TonB box</keyword>
<evidence type="ECO:0000256" key="2">
    <source>
        <dbReference type="RuleBase" id="RU003357"/>
    </source>
</evidence>
<dbReference type="InterPro" id="IPR023996">
    <property type="entry name" value="TonB-dep_OMP_SusC/RagA"/>
</dbReference>
<dbReference type="NCBIfam" id="TIGR04057">
    <property type="entry name" value="SusC_RagA_signa"/>
    <property type="match status" value="1"/>
</dbReference>
<accession>A0ABS6YD27</accession>
<evidence type="ECO:0000313" key="7">
    <source>
        <dbReference type="Proteomes" id="UP000788426"/>
    </source>
</evidence>
<dbReference type="RefSeq" id="WP_219481371.1">
    <property type="nucleotide sequence ID" value="NZ_JAHXCT010000004.1"/>
</dbReference>
<evidence type="ECO:0000313" key="6">
    <source>
        <dbReference type="EMBL" id="MBW4769475.1"/>
    </source>
</evidence>
<evidence type="ECO:0000256" key="1">
    <source>
        <dbReference type="PROSITE-ProRule" id="PRU01360"/>
    </source>
</evidence>
<keyword evidence="3" id="KW-0732">Signal</keyword>